<feature type="binding site" evidence="15">
    <location>
        <position position="22"/>
    </location>
    <ligand>
        <name>Mg(2+)</name>
        <dbReference type="ChEBI" id="CHEBI:18420"/>
        <label>1</label>
    </ligand>
</feature>
<comment type="caution">
    <text evidence="18">The sequence shown here is derived from an EMBL/GenBank/DDBJ whole genome shotgun (WGS) entry which is preliminary data.</text>
</comment>
<feature type="binding site" evidence="15">
    <location>
        <position position="25"/>
    </location>
    <ligand>
        <name>Mg(2+)</name>
        <dbReference type="ChEBI" id="CHEBI:18420"/>
        <label>2</label>
    </ligand>
</feature>
<protein>
    <recommendedName>
        <fullName evidence="13 16">Ferrous iron transport protein B</fullName>
    </recommendedName>
</protein>
<feature type="transmembrane region" description="Helical" evidence="16">
    <location>
        <begin position="700"/>
        <end position="721"/>
    </location>
</feature>
<dbReference type="GO" id="GO:0015093">
    <property type="term" value="F:ferrous iron transmembrane transporter activity"/>
    <property type="evidence" value="ECO:0007669"/>
    <property type="project" value="UniProtKB-UniRule"/>
</dbReference>
<keyword evidence="11 14" id="KW-0342">GTP-binding</keyword>
<dbReference type="GO" id="GO:0046872">
    <property type="term" value="F:metal ion binding"/>
    <property type="evidence" value="ECO:0007669"/>
    <property type="project" value="UniProtKB-KW"/>
</dbReference>
<dbReference type="NCBIfam" id="TIGR00437">
    <property type="entry name" value="feoB"/>
    <property type="match status" value="1"/>
</dbReference>
<evidence type="ECO:0000256" key="4">
    <source>
        <dbReference type="ARBA" id="ARBA00022496"/>
    </source>
</evidence>
<feature type="domain" description="FeoB-type G" evidence="17">
    <location>
        <begin position="3"/>
        <end position="168"/>
    </location>
</feature>
<evidence type="ECO:0000256" key="15">
    <source>
        <dbReference type="PIRSR" id="PIRSR603373-2"/>
    </source>
</evidence>
<dbReference type="CDD" id="cd01879">
    <property type="entry name" value="FeoB"/>
    <property type="match status" value="1"/>
</dbReference>
<evidence type="ECO:0000256" key="12">
    <source>
        <dbReference type="ARBA" id="ARBA00023136"/>
    </source>
</evidence>
<dbReference type="InterPro" id="IPR006073">
    <property type="entry name" value="GTP-bd"/>
</dbReference>
<dbReference type="Pfam" id="PF17910">
    <property type="entry name" value="FeoB_Cyto"/>
    <property type="match status" value="1"/>
</dbReference>
<keyword evidence="12 16" id="KW-0472">Membrane</keyword>
<proteinExistence type="inferred from homology"/>
<name>H3KEE8_9BURK</name>
<evidence type="ECO:0000256" key="14">
    <source>
        <dbReference type="PIRSR" id="PIRSR603373-1"/>
    </source>
</evidence>
<feature type="binding site" evidence="14">
    <location>
        <begin position="35"/>
        <end position="39"/>
    </location>
    <ligand>
        <name>GTP</name>
        <dbReference type="ChEBI" id="CHEBI:37565"/>
        <label>2</label>
    </ligand>
</feature>
<feature type="binding site" evidence="14">
    <location>
        <begin position="119"/>
        <end position="122"/>
    </location>
    <ligand>
        <name>GTP</name>
        <dbReference type="ChEBI" id="CHEBI:37565"/>
        <label>1</label>
    </ligand>
</feature>
<dbReference type="Pfam" id="PF02421">
    <property type="entry name" value="FeoB_N"/>
    <property type="match status" value="1"/>
</dbReference>
<dbReference type="SUPFAM" id="SSF52540">
    <property type="entry name" value="P-loop containing nucleoside triphosphate hydrolases"/>
    <property type="match status" value="1"/>
</dbReference>
<comment type="subcellular location">
    <subcellularLocation>
        <location evidence="1 16">Cell inner membrane</location>
        <topology evidence="1 16">Multi-pass membrane protein</topology>
    </subcellularLocation>
</comment>
<dbReference type="InterPro" id="IPR027417">
    <property type="entry name" value="P-loop_NTPase"/>
</dbReference>
<dbReference type="EMBL" id="AFBQ01000153">
    <property type="protein sequence ID" value="EHY31502.1"/>
    <property type="molecule type" value="Genomic_DNA"/>
</dbReference>
<sequence length="768" mass="82332">MTHRTVCCIGNPNCGKTTLFNALTGSHQEVGNWPGVTVDKKVGYFTHKGVEYALVDLPGIYSAAPGTTSGEDERVARDYLLTGEAEAVINIIDASNLERNLYLTAQLIEMRLPVLVVVNMLDIARQQRIEINLETLSAKLGCPVVGIVASREEGLEKLRNAISAFLKNPTVPPNRVEHHPSVARAIRDIEAQLSEAGVEHPEWYAAQFVEEAPGLEAKLPQVDCAPMRARAEDLQKELTGTVDIEVATARYAFVEAAVSPAVSRAGEEGLTLSEKIDRVVLHRALGIPIFLLVMYVMFLFTQNLGAAFIDFFEILVGGLLVETLGDGMHAMGCPEFLTVLIADGIGGGIRTVSTFIPVVFFLYLFLAVLEDSGYMARAAFVMDRLMRGLGLPGKAFVPLIVGFGCNVPAVMAARTMDRTTDRIITTLMAPFMSCGARLPIYVLFAAAFFPTTGQNLVFGLYVVGILGAVATGWMLKKTALPGAATHFVMEIPPYHVPTVRGVLTRTKERVTSFTLRAGQTIVVIVAALTFMNSLGTDGTFGNDNADRSVLSAVGRTITPVLEPLGVREENWPAAVGIFTGVFAKEAVIGSLNSLYAGEADAVSGASRPREDESILGLFKAAGRSVVENLSGLAETFSDPLGLTAAGDPAAAEELADAETLTALRAHFGSASAAFAYLLFVLLYTPCSATIAAIRRELGAGWTWFAAVWNTVLAYAVAVSWYQFSNFAADPAGAVWKSFAAWALVAAVVVVLKRRKAGRPKVIPIRPVN</sequence>
<keyword evidence="15" id="KW-0479">Metal-binding</keyword>
<evidence type="ECO:0000256" key="10">
    <source>
        <dbReference type="ARBA" id="ARBA00023065"/>
    </source>
</evidence>
<dbReference type="PANTHER" id="PTHR43185:SF1">
    <property type="entry name" value="FE(2+) TRANSPORTER FEOB"/>
    <property type="match status" value="1"/>
</dbReference>
<feature type="transmembrane region" description="Helical" evidence="16">
    <location>
        <begin position="673"/>
        <end position="693"/>
    </location>
</feature>
<evidence type="ECO:0000313" key="18">
    <source>
        <dbReference type="EMBL" id="EHY31502.1"/>
    </source>
</evidence>
<keyword evidence="19" id="KW-1185">Reference proteome</keyword>
<evidence type="ECO:0000313" key="19">
    <source>
        <dbReference type="Proteomes" id="UP000004956"/>
    </source>
</evidence>
<dbReference type="InterPro" id="IPR003373">
    <property type="entry name" value="Fe2_transport_prot-B"/>
</dbReference>
<dbReference type="FunFam" id="3.40.50.300:FF:000426">
    <property type="entry name" value="Ferrous iron transport protein B"/>
    <property type="match status" value="1"/>
</dbReference>
<keyword evidence="2 16" id="KW-0813">Transport</keyword>
<evidence type="ECO:0000256" key="3">
    <source>
        <dbReference type="ARBA" id="ARBA00022475"/>
    </source>
</evidence>
<feature type="binding site" evidence="15">
    <location>
        <position position="21"/>
    </location>
    <ligand>
        <name>Mg(2+)</name>
        <dbReference type="ChEBI" id="CHEBI:18420"/>
        <label>2</label>
    </ligand>
</feature>
<dbReference type="PANTHER" id="PTHR43185">
    <property type="entry name" value="FERROUS IRON TRANSPORT PROTEIN B"/>
    <property type="match status" value="1"/>
</dbReference>
<comment type="similarity">
    <text evidence="16">Belongs to the TRAFAC class TrmE-Era-EngA-EngB-Septin-like GTPase superfamily. FeoB GTPase (TC 9.A.8) family.</text>
</comment>
<dbReference type="InterPro" id="IPR041069">
    <property type="entry name" value="FeoB_Cyto"/>
</dbReference>
<keyword evidence="3" id="KW-1003">Cell membrane</keyword>
<keyword evidence="4 16" id="KW-0410">Iron transport</keyword>
<dbReference type="AlphaFoldDB" id="H3KEE8"/>
<feature type="transmembrane region" description="Helical" evidence="16">
    <location>
        <begin position="733"/>
        <end position="751"/>
    </location>
</feature>
<dbReference type="Gene3D" id="3.40.50.300">
    <property type="entry name" value="P-loop containing nucleotide triphosphate hydrolases"/>
    <property type="match status" value="1"/>
</dbReference>
<dbReference type="RefSeq" id="WP_008541922.1">
    <property type="nucleotide sequence ID" value="NZ_JH604945.1"/>
</dbReference>
<feature type="transmembrane region" description="Helical" evidence="16">
    <location>
        <begin position="280"/>
        <end position="300"/>
    </location>
</feature>
<evidence type="ECO:0000256" key="9">
    <source>
        <dbReference type="ARBA" id="ARBA00023004"/>
    </source>
</evidence>
<keyword evidence="15" id="KW-0460">Magnesium</keyword>
<feature type="binding site" evidence="15">
    <location>
        <position position="24"/>
    </location>
    <ligand>
        <name>Mg(2+)</name>
        <dbReference type="ChEBI" id="CHEBI:18420"/>
        <label>2</label>
    </ligand>
</feature>
<dbReference type="PATRIC" id="fig|762967.3.peg.880"/>
<dbReference type="OrthoDB" id="9809127at2"/>
<keyword evidence="6 16" id="KW-0812">Transmembrane</keyword>
<evidence type="ECO:0000256" key="2">
    <source>
        <dbReference type="ARBA" id="ARBA00022448"/>
    </source>
</evidence>
<reference evidence="18 19" key="1">
    <citation type="submission" date="2011-11" db="EMBL/GenBank/DDBJ databases">
        <authorList>
            <person name="Weinstock G."/>
            <person name="Sodergren E."/>
            <person name="Clifton S."/>
            <person name="Fulton L."/>
            <person name="Fulton B."/>
            <person name="Courtney L."/>
            <person name="Fronick C."/>
            <person name="Harrison M."/>
            <person name="Strong C."/>
            <person name="Farmer C."/>
            <person name="Delahaunty K."/>
            <person name="Markovic C."/>
            <person name="Hall O."/>
            <person name="Minx P."/>
            <person name="Tomlinson C."/>
            <person name="Mitreva M."/>
            <person name="Hou S."/>
            <person name="Chen J."/>
            <person name="Wollam A."/>
            <person name="Pepin K.H."/>
            <person name="Johnson M."/>
            <person name="Bhonagiri V."/>
            <person name="Zhang X."/>
            <person name="Suruliraj S."/>
            <person name="Warren W."/>
            <person name="Chinwalla A."/>
            <person name="Mardis E.R."/>
            <person name="Wilson R.K."/>
        </authorList>
    </citation>
    <scope>NUCLEOTIDE SEQUENCE [LARGE SCALE GENOMIC DNA]</scope>
    <source>
        <strain evidence="18 19">YIT 11816</strain>
    </source>
</reference>
<dbReference type="InterPro" id="IPR030389">
    <property type="entry name" value="G_FEOB_dom"/>
</dbReference>
<dbReference type="Pfam" id="PF07664">
    <property type="entry name" value="FeoB_C"/>
    <property type="match status" value="1"/>
</dbReference>
<evidence type="ECO:0000259" key="17">
    <source>
        <dbReference type="PROSITE" id="PS51711"/>
    </source>
</evidence>
<feature type="transmembrane region" description="Helical" evidence="16">
    <location>
        <begin position="389"/>
        <end position="411"/>
    </location>
</feature>
<dbReference type="Gene3D" id="1.10.287.1770">
    <property type="match status" value="1"/>
</dbReference>
<keyword evidence="5" id="KW-0997">Cell inner membrane</keyword>
<dbReference type="InterPro" id="IPR050860">
    <property type="entry name" value="FeoB_GTPase"/>
</dbReference>
<evidence type="ECO:0000256" key="5">
    <source>
        <dbReference type="ARBA" id="ARBA00022519"/>
    </source>
</evidence>
<dbReference type="PROSITE" id="PS51711">
    <property type="entry name" value="G_FEOB"/>
    <property type="match status" value="1"/>
</dbReference>
<evidence type="ECO:0000256" key="16">
    <source>
        <dbReference type="RuleBase" id="RU362098"/>
    </source>
</evidence>
<dbReference type="InterPro" id="IPR011640">
    <property type="entry name" value="Fe2_transport_prot_B_C"/>
</dbReference>
<evidence type="ECO:0000256" key="13">
    <source>
        <dbReference type="NCBIfam" id="TIGR00437"/>
    </source>
</evidence>
<accession>H3KEE8</accession>
<dbReference type="GO" id="GO:0005886">
    <property type="term" value="C:plasma membrane"/>
    <property type="evidence" value="ECO:0007669"/>
    <property type="project" value="UniProtKB-SubCell"/>
</dbReference>
<feature type="transmembrane region" description="Helical" evidence="16">
    <location>
        <begin position="455"/>
        <end position="475"/>
    </location>
</feature>
<feature type="binding site" evidence="14">
    <location>
        <begin position="56"/>
        <end position="59"/>
    </location>
    <ligand>
        <name>GTP</name>
        <dbReference type="ChEBI" id="CHEBI:37565"/>
        <label>3</label>
    </ligand>
</feature>
<feature type="transmembrane region" description="Helical" evidence="16">
    <location>
        <begin position="423"/>
        <end position="449"/>
    </location>
</feature>
<evidence type="ECO:0000256" key="8">
    <source>
        <dbReference type="ARBA" id="ARBA00022989"/>
    </source>
</evidence>
<evidence type="ECO:0000256" key="11">
    <source>
        <dbReference type="ARBA" id="ARBA00023134"/>
    </source>
</evidence>
<dbReference type="GO" id="GO:0005525">
    <property type="term" value="F:GTP binding"/>
    <property type="evidence" value="ECO:0007669"/>
    <property type="project" value="UniProtKB-KW"/>
</dbReference>
<dbReference type="STRING" id="762967.HMPREF9440_01112"/>
<evidence type="ECO:0000256" key="6">
    <source>
        <dbReference type="ARBA" id="ARBA00022692"/>
    </source>
</evidence>
<keyword evidence="8 16" id="KW-1133">Transmembrane helix</keyword>
<gene>
    <name evidence="18" type="ORF">HMPREF9440_01112</name>
</gene>
<dbReference type="HOGENOM" id="CLU_013350_3_0_4"/>
<feature type="binding site" evidence="14">
    <location>
        <begin position="10"/>
        <end position="17"/>
    </location>
    <ligand>
        <name>GTP</name>
        <dbReference type="ChEBI" id="CHEBI:37565"/>
        <label>1</label>
    </ligand>
</feature>
<keyword evidence="7 14" id="KW-0547">Nucleotide-binding</keyword>
<dbReference type="Proteomes" id="UP000004956">
    <property type="component" value="Unassembled WGS sequence"/>
</dbReference>
<keyword evidence="9 16" id="KW-0408">Iron</keyword>
<keyword evidence="10" id="KW-0406">Ion transport</keyword>
<dbReference type="Pfam" id="PF07670">
    <property type="entry name" value="Gate"/>
    <property type="match status" value="2"/>
</dbReference>
<dbReference type="NCBIfam" id="NF007105">
    <property type="entry name" value="PRK09554.1"/>
    <property type="match status" value="1"/>
</dbReference>
<organism evidence="18 19">
    <name type="scientific">Sutterella parvirubra YIT 11816</name>
    <dbReference type="NCBI Taxonomy" id="762967"/>
    <lineage>
        <taxon>Bacteria</taxon>
        <taxon>Pseudomonadati</taxon>
        <taxon>Pseudomonadota</taxon>
        <taxon>Betaproteobacteria</taxon>
        <taxon>Burkholderiales</taxon>
        <taxon>Sutterellaceae</taxon>
        <taxon>Sutterella</taxon>
    </lineage>
</organism>
<dbReference type="InterPro" id="IPR011642">
    <property type="entry name" value="Gate_dom"/>
</dbReference>
<evidence type="ECO:0000256" key="7">
    <source>
        <dbReference type="ARBA" id="ARBA00022741"/>
    </source>
</evidence>
<dbReference type="PRINTS" id="PR00326">
    <property type="entry name" value="GTP1OBG"/>
</dbReference>
<evidence type="ECO:0000256" key="1">
    <source>
        <dbReference type="ARBA" id="ARBA00004429"/>
    </source>
</evidence>
<comment type="function">
    <text evidence="16">Probable transporter of a GTP-driven Fe(2+) uptake system.</text>
</comment>
<feature type="transmembrane region" description="Helical" evidence="16">
    <location>
        <begin position="336"/>
        <end position="369"/>
    </location>
</feature>